<evidence type="ECO:0000256" key="2">
    <source>
        <dbReference type="SAM" id="Phobius"/>
    </source>
</evidence>
<keyword evidence="2" id="KW-0812">Transmembrane</keyword>
<feature type="region of interest" description="Disordered" evidence="1">
    <location>
        <begin position="116"/>
        <end position="154"/>
    </location>
</feature>
<name>A0A9W6KTX4_9ACTN</name>
<feature type="transmembrane region" description="Helical" evidence="2">
    <location>
        <begin position="95"/>
        <end position="113"/>
    </location>
</feature>
<organism evidence="3 4">
    <name type="scientific">Dactylosporangium matsuzakiense</name>
    <dbReference type="NCBI Taxonomy" id="53360"/>
    <lineage>
        <taxon>Bacteria</taxon>
        <taxon>Bacillati</taxon>
        <taxon>Actinomycetota</taxon>
        <taxon>Actinomycetes</taxon>
        <taxon>Micromonosporales</taxon>
        <taxon>Micromonosporaceae</taxon>
        <taxon>Dactylosporangium</taxon>
    </lineage>
</organism>
<comment type="caution">
    <text evidence="3">The sequence shown here is derived from an EMBL/GenBank/DDBJ whole genome shotgun (WGS) entry which is preliminary data.</text>
</comment>
<dbReference type="Proteomes" id="UP001143480">
    <property type="component" value="Unassembled WGS sequence"/>
</dbReference>
<evidence type="ECO:0000313" key="4">
    <source>
        <dbReference type="Proteomes" id="UP001143480"/>
    </source>
</evidence>
<keyword evidence="2" id="KW-0472">Membrane</keyword>
<evidence type="ECO:0000256" key="1">
    <source>
        <dbReference type="SAM" id="MobiDB-lite"/>
    </source>
</evidence>
<protein>
    <submittedName>
        <fullName evidence="3">Uncharacterized protein</fullName>
    </submittedName>
</protein>
<dbReference type="EMBL" id="BSFP01000089">
    <property type="protein sequence ID" value="GLL07218.1"/>
    <property type="molecule type" value="Genomic_DNA"/>
</dbReference>
<reference evidence="3" key="2">
    <citation type="submission" date="2023-01" db="EMBL/GenBank/DDBJ databases">
        <authorList>
            <person name="Sun Q."/>
            <person name="Evtushenko L."/>
        </authorList>
    </citation>
    <scope>NUCLEOTIDE SEQUENCE</scope>
    <source>
        <strain evidence="3">VKM Ac-1321</strain>
    </source>
</reference>
<gene>
    <name evidence="3" type="ORF">GCM10017581_089700</name>
</gene>
<keyword evidence="2" id="KW-1133">Transmembrane helix</keyword>
<sequence>MQMRRRGQWLHEWDEPFIIALRRWPAGCHVHSCRIRWPGGAVVIPRLGVHAVEGVMDGGKRRGPASGGSGRWPAVVALALLLGFTVAALRWGGSLQSAVTAGLLLTAAAARLVPAGVRRRRRRQTSGGLPLRQKTPVPAPAESLVVVRSDRESR</sequence>
<reference evidence="3" key="1">
    <citation type="journal article" date="2014" name="Int. J. Syst. Evol. Microbiol.">
        <title>Complete genome sequence of Corynebacterium casei LMG S-19264T (=DSM 44701T), isolated from a smear-ripened cheese.</title>
        <authorList>
            <consortium name="US DOE Joint Genome Institute (JGI-PGF)"/>
            <person name="Walter F."/>
            <person name="Albersmeier A."/>
            <person name="Kalinowski J."/>
            <person name="Ruckert C."/>
        </authorList>
    </citation>
    <scope>NUCLEOTIDE SEQUENCE</scope>
    <source>
        <strain evidence="3">VKM Ac-1321</strain>
    </source>
</reference>
<feature type="transmembrane region" description="Helical" evidence="2">
    <location>
        <begin position="70"/>
        <end position="89"/>
    </location>
</feature>
<proteinExistence type="predicted"/>
<dbReference type="AlphaFoldDB" id="A0A9W6KTX4"/>
<keyword evidence="4" id="KW-1185">Reference proteome</keyword>
<evidence type="ECO:0000313" key="3">
    <source>
        <dbReference type="EMBL" id="GLL07218.1"/>
    </source>
</evidence>
<accession>A0A9W6KTX4</accession>